<dbReference type="Proteomes" id="UP000823619">
    <property type="component" value="Unassembled WGS sequence"/>
</dbReference>
<reference evidence="1" key="2">
    <citation type="journal article" date="2021" name="PeerJ">
        <title>Extensive microbial diversity within the chicken gut microbiome revealed by metagenomics and culture.</title>
        <authorList>
            <person name="Gilroy R."/>
            <person name="Ravi A."/>
            <person name="Getino M."/>
            <person name="Pursley I."/>
            <person name="Horton D.L."/>
            <person name="Alikhan N.F."/>
            <person name="Baker D."/>
            <person name="Gharbi K."/>
            <person name="Hall N."/>
            <person name="Watson M."/>
            <person name="Adriaenssens E.M."/>
            <person name="Foster-Nyarko E."/>
            <person name="Jarju S."/>
            <person name="Secka A."/>
            <person name="Antonio M."/>
            <person name="Oren A."/>
            <person name="Chaudhuri R.R."/>
            <person name="La Ragione R."/>
            <person name="Hildebrand F."/>
            <person name="Pallen M.J."/>
        </authorList>
    </citation>
    <scope>NUCLEOTIDE SEQUENCE</scope>
    <source>
        <strain evidence="1">D5-748</strain>
    </source>
</reference>
<comment type="caution">
    <text evidence="1">The sequence shown here is derived from an EMBL/GenBank/DDBJ whole genome shotgun (WGS) entry which is preliminary data.</text>
</comment>
<dbReference type="EMBL" id="JADIMO010000036">
    <property type="protein sequence ID" value="MBO8444720.1"/>
    <property type="molecule type" value="Genomic_DNA"/>
</dbReference>
<protein>
    <submittedName>
        <fullName evidence="1">Uncharacterized protein</fullName>
    </submittedName>
</protein>
<reference evidence="1" key="1">
    <citation type="submission" date="2020-10" db="EMBL/GenBank/DDBJ databases">
        <authorList>
            <person name="Gilroy R."/>
        </authorList>
    </citation>
    <scope>NUCLEOTIDE SEQUENCE</scope>
    <source>
        <strain evidence="1">D5-748</strain>
    </source>
</reference>
<dbReference type="Gene3D" id="2.60.40.3690">
    <property type="match status" value="1"/>
</dbReference>
<name>A0A9D9H8E5_9BACT</name>
<sequence length="307" mass="33976">MHGIPVTIKLESKVPGLLPECESLDIFIFNDDRLKRLDSYQRTAPSGLEKITTASREGKKIIAVIANSRLEREGWSWVNSLDALLSTAAGLQKENPEKPLMCGLAYIDMGTDADCTINMQPLLSEIHIRSIRCDFSGRPYSGEQLENVRIYLTNVNAGALIFGQSGFMPQQIVNAGRLSENDLAAFSHPEMLIKRMESPVGNETAIPEISLYCYPNDCNEESAGSPFTRLVIEGEISGHRYYYPIDINREEGTSGGAGIGRNSRYVYDITITRTGTGDPDITADPEMMMLHCSILPWTEAGKDEISF</sequence>
<evidence type="ECO:0000313" key="2">
    <source>
        <dbReference type="Proteomes" id="UP000823619"/>
    </source>
</evidence>
<gene>
    <name evidence="1" type="ORF">IAC23_03360</name>
</gene>
<proteinExistence type="predicted"/>
<evidence type="ECO:0000313" key="1">
    <source>
        <dbReference type="EMBL" id="MBO8444720.1"/>
    </source>
</evidence>
<organism evidence="1 2">
    <name type="scientific">Candidatus Cryptobacteroides merdavium</name>
    <dbReference type="NCBI Taxonomy" id="2840769"/>
    <lineage>
        <taxon>Bacteria</taxon>
        <taxon>Pseudomonadati</taxon>
        <taxon>Bacteroidota</taxon>
        <taxon>Bacteroidia</taxon>
        <taxon>Bacteroidales</taxon>
        <taxon>Candidatus Cryptobacteroides</taxon>
    </lineage>
</organism>
<accession>A0A9D9H8E5</accession>
<dbReference type="AlphaFoldDB" id="A0A9D9H8E5"/>